<dbReference type="Gene3D" id="3.40.1360.10">
    <property type="match status" value="1"/>
</dbReference>
<dbReference type="GeneID" id="17327000"/>
<reference evidence="14" key="1">
    <citation type="journal article" date="2013" name="Proc. Natl. Acad. Sci. U.S.A.">
        <title>Genome structure and metabolic features in the red seaweed Chondrus crispus shed light on evolution of the Archaeplastida.</title>
        <authorList>
            <person name="Collen J."/>
            <person name="Porcel B."/>
            <person name="Carre W."/>
            <person name="Ball S.G."/>
            <person name="Chaparro C."/>
            <person name="Tonon T."/>
            <person name="Barbeyron T."/>
            <person name="Michel G."/>
            <person name="Noel B."/>
            <person name="Valentin K."/>
            <person name="Elias M."/>
            <person name="Artiguenave F."/>
            <person name="Arun A."/>
            <person name="Aury J.M."/>
            <person name="Barbosa-Neto J.F."/>
            <person name="Bothwell J.H."/>
            <person name="Bouget F.Y."/>
            <person name="Brillet L."/>
            <person name="Cabello-Hurtado F."/>
            <person name="Capella-Gutierrez S."/>
            <person name="Charrier B."/>
            <person name="Cladiere L."/>
            <person name="Cock J.M."/>
            <person name="Coelho S.M."/>
            <person name="Colleoni C."/>
            <person name="Czjzek M."/>
            <person name="Da Silva C."/>
            <person name="Delage L."/>
            <person name="Denoeud F."/>
            <person name="Deschamps P."/>
            <person name="Dittami S.M."/>
            <person name="Gabaldon T."/>
            <person name="Gachon C.M."/>
            <person name="Groisillier A."/>
            <person name="Herve C."/>
            <person name="Jabbari K."/>
            <person name="Katinka M."/>
            <person name="Kloareg B."/>
            <person name="Kowalczyk N."/>
            <person name="Labadie K."/>
            <person name="Leblanc C."/>
            <person name="Lopez P.J."/>
            <person name="McLachlan D.H."/>
            <person name="Meslet-Cladiere L."/>
            <person name="Moustafa A."/>
            <person name="Nehr Z."/>
            <person name="Nyvall Collen P."/>
            <person name="Panaud O."/>
            <person name="Partensky F."/>
            <person name="Poulain J."/>
            <person name="Rensing S.A."/>
            <person name="Rousvoal S."/>
            <person name="Samson G."/>
            <person name="Symeonidi A."/>
            <person name="Weissenbach J."/>
            <person name="Zambounis A."/>
            <person name="Wincker P."/>
            <person name="Boyen C."/>
        </authorList>
    </citation>
    <scope>NUCLEOTIDE SEQUENCE [LARGE SCALE GENOMIC DNA]</scope>
    <source>
        <strain evidence="14">cv. Stackhouse</strain>
    </source>
</reference>
<dbReference type="Gene3D" id="3.90.580.10">
    <property type="entry name" value="Zinc finger, CHC2-type domain"/>
    <property type="match status" value="1"/>
</dbReference>
<evidence type="ECO:0000313" key="14">
    <source>
        <dbReference type="Proteomes" id="UP000012073"/>
    </source>
</evidence>
<accession>R7QPD4</accession>
<evidence type="ECO:0000256" key="2">
    <source>
        <dbReference type="ARBA" id="ARBA00022515"/>
    </source>
</evidence>
<dbReference type="PANTHER" id="PTHR30313:SF2">
    <property type="entry name" value="DNA PRIMASE"/>
    <property type="match status" value="1"/>
</dbReference>
<dbReference type="InterPro" id="IPR037068">
    <property type="entry name" value="DNA_primase_core_N_sf"/>
</dbReference>
<dbReference type="Proteomes" id="UP000012073">
    <property type="component" value="Unassembled WGS sequence"/>
</dbReference>
<organism evidence="13 14">
    <name type="scientific">Chondrus crispus</name>
    <name type="common">Carrageen Irish moss</name>
    <name type="synonym">Polymorpha crispa</name>
    <dbReference type="NCBI Taxonomy" id="2769"/>
    <lineage>
        <taxon>Eukaryota</taxon>
        <taxon>Rhodophyta</taxon>
        <taxon>Florideophyceae</taxon>
        <taxon>Rhodymeniophycidae</taxon>
        <taxon>Gigartinales</taxon>
        <taxon>Gigartinaceae</taxon>
        <taxon>Chondrus</taxon>
    </lineage>
</organism>
<dbReference type="PROSITE" id="PS50880">
    <property type="entry name" value="TOPRIM"/>
    <property type="match status" value="1"/>
</dbReference>
<dbReference type="InterPro" id="IPR050219">
    <property type="entry name" value="DnaG_primase"/>
</dbReference>
<keyword evidence="8" id="KW-0862">Zinc</keyword>
<dbReference type="KEGG" id="ccp:CHC_T00000202001"/>
<dbReference type="CDD" id="cd03364">
    <property type="entry name" value="TOPRIM_DnaG_primases"/>
    <property type="match status" value="1"/>
</dbReference>
<evidence type="ECO:0000256" key="11">
    <source>
        <dbReference type="SAM" id="MobiDB-lite"/>
    </source>
</evidence>
<keyword evidence="10" id="KW-0175">Coiled coil</keyword>
<keyword evidence="7" id="KW-0863">Zinc-finger</keyword>
<dbReference type="SMART" id="SM00400">
    <property type="entry name" value="ZnF_CHCC"/>
    <property type="match status" value="1"/>
</dbReference>
<keyword evidence="1" id="KW-0240">DNA-directed RNA polymerase</keyword>
<dbReference type="GO" id="GO:0000428">
    <property type="term" value="C:DNA-directed RNA polymerase complex"/>
    <property type="evidence" value="ECO:0007669"/>
    <property type="project" value="UniProtKB-KW"/>
</dbReference>
<feature type="domain" description="Toprim" evidence="12">
    <location>
        <begin position="365"/>
        <end position="454"/>
    </location>
</feature>
<dbReference type="GO" id="GO:0003899">
    <property type="term" value="F:DNA-directed RNA polymerase activity"/>
    <property type="evidence" value="ECO:0007669"/>
    <property type="project" value="InterPro"/>
</dbReference>
<dbReference type="PANTHER" id="PTHR30313">
    <property type="entry name" value="DNA PRIMASE"/>
    <property type="match status" value="1"/>
</dbReference>
<keyword evidence="4" id="KW-0548">Nucleotidyltransferase</keyword>
<dbReference type="InterPro" id="IPR013264">
    <property type="entry name" value="DNAG_N"/>
</dbReference>
<dbReference type="Pfam" id="PF13155">
    <property type="entry name" value="Toprim_2"/>
    <property type="match status" value="1"/>
</dbReference>
<evidence type="ECO:0000259" key="12">
    <source>
        <dbReference type="PROSITE" id="PS50880"/>
    </source>
</evidence>
<feature type="compositionally biased region" description="Basic and acidic residues" evidence="11">
    <location>
        <begin position="931"/>
        <end position="940"/>
    </location>
</feature>
<dbReference type="GO" id="GO:0006269">
    <property type="term" value="P:DNA replication, synthesis of primer"/>
    <property type="evidence" value="ECO:0007669"/>
    <property type="project" value="UniProtKB-KW"/>
</dbReference>
<dbReference type="InterPro" id="IPR036977">
    <property type="entry name" value="DNA_primase_Znf_CHC2"/>
</dbReference>
<evidence type="ECO:0000256" key="7">
    <source>
        <dbReference type="ARBA" id="ARBA00022771"/>
    </source>
</evidence>
<dbReference type="Gramene" id="CDF39346">
    <property type="protein sequence ID" value="CDF39346"/>
    <property type="gene ID" value="CHC_T00000202001"/>
</dbReference>
<dbReference type="GO" id="GO:0005737">
    <property type="term" value="C:cytoplasm"/>
    <property type="evidence" value="ECO:0007669"/>
    <property type="project" value="TreeGrafter"/>
</dbReference>
<dbReference type="GO" id="GO:0008270">
    <property type="term" value="F:zinc ion binding"/>
    <property type="evidence" value="ECO:0007669"/>
    <property type="project" value="UniProtKB-KW"/>
</dbReference>
<evidence type="ECO:0000256" key="5">
    <source>
        <dbReference type="ARBA" id="ARBA00022705"/>
    </source>
</evidence>
<feature type="compositionally biased region" description="Acidic residues" evidence="11">
    <location>
        <begin position="503"/>
        <end position="512"/>
    </location>
</feature>
<dbReference type="Pfam" id="PF01807">
    <property type="entry name" value="Zn_ribbon_DnaG"/>
    <property type="match status" value="1"/>
</dbReference>
<dbReference type="OrthoDB" id="10047023at2759"/>
<feature type="region of interest" description="Disordered" evidence="11">
    <location>
        <begin position="500"/>
        <end position="523"/>
    </location>
</feature>
<dbReference type="InterPro" id="IPR034151">
    <property type="entry name" value="TOPRIM_DnaG_bac"/>
</dbReference>
<evidence type="ECO:0000256" key="1">
    <source>
        <dbReference type="ARBA" id="ARBA00022478"/>
    </source>
</evidence>
<feature type="coiled-coil region" evidence="10">
    <location>
        <begin position="895"/>
        <end position="922"/>
    </location>
</feature>
<proteinExistence type="predicted"/>
<evidence type="ECO:0000256" key="9">
    <source>
        <dbReference type="ARBA" id="ARBA00023163"/>
    </source>
</evidence>
<dbReference type="RefSeq" id="XP_005719257.1">
    <property type="nucleotide sequence ID" value="XM_005719200.1"/>
</dbReference>
<keyword evidence="3" id="KW-0808">Transferase</keyword>
<keyword evidence="5" id="KW-0235">DNA replication</keyword>
<gene>
    <name evidence="13" type="ORF">CHC_T00000202001</name>
</gene>
<name>R7QPD4_CHOCR</name>
<evidence type="ECO:0000313" key="13">
    <source>
        <dbReference type="EMBL" id="CDF39346.1"/>
    </source>
</evidence>
<evidence type="ECO:0000256" key="4">
    <source>
        <dbReference type="ARBA" id="ARBA00022695"/>
    </source>
</evidence>
<dbReference type="EMBL" id="HG002023">
    <property type="protein sequence ID" value="CDF39346.1"/>
    <property type="molecule type" value="Genomic_DNA"/>
</dbReference>
<dbReference type="Pfam" id="PF08275">
    <property type="entry name" value="DNAG_N"/>
    <property type="match status" value="1"/>
</dbReference>
<evidence type="ECO:0000256" key="8">
    <source>
        <dbReference type="ARBA" id="ARBA00022833"/>
    </source>
</evidence>
<feature type="compositionally biased region" description="Basic and acidic residues" evidence="11">
    <location>
        <begin position="513"/>
        <end position="523"/>
    </location>
</feature>
<dbReference type="InterPro" id="IPR006171">
    <property type="entry name" value="TOPRIM_dom"/>
</dbReference>
<keyword evidence="14" id="KW-1185">Reference proteome</keyword>
<dbReference type="GO" id="GO:0003677">
    <property type="term" value="F:DNA binding"/>
    <property type="evidence" value="ECO:0007669"/>
    <property type="project" value="InterPro"/>
</dbReference>
<evidence type="ECO:0000256" key="3">
    <source>
        <dbReference type="ARBA" id="ARBA00022679"/>
    </source>
</evidence>
<protein>
    <recommendedName>
        <fullName evidence="12">Toprim domain-containing protein</fullName>
    </recommendedName>
</protein>
<dbReference type="Gene3D" id="3.90.980.10">
    <property type="entry name" value="DNA primase, catalytic core, N-terminal domain"/>
    <property type="match status" value="1"/>
</dbReference>
<keyword evidence="2" id="KW-0639">Primosome</keyword>
<evidence type="ECO:0000256" key="10">
    <source>
        <dbReference type="SAM" id="Coils"/>
    </source>
</evidence>
<dbReference type="AlphaFoldDB" id="R7QPD4"/>
<keyword evidence="9" id="KW-0804">Transcription</keyword>
<keyword evidence="6" id="KW-0479">Metal-binding</keyword>
<dbReference type="InterPro" id="IPR002694">
    <property type="entry name" value="Znf_CHC2"/>
</dbReference>
<sequence length="955" mass="106502">MPTRHSSASTRPPSRRPRYSPCFLSPFPLLCPLPRFSISRSCPKHQLSPAYPLRPSTRTLPCASASNPSVFDQIKHQIPLSRAFSDLLGPSALVRSGPTDFKACCPFHADRSPSLHIYSAQNRFHCFGCGAGGSIIDFETLRTGDSSVSNALRSLAARYPQVARLITTTPQNAPTATAEQPQEGTPVRKQWRAIVARTSIAREVQRTCAQLYEKALWQEHAVEARRYMTEVRGLSEETLKLYGCGYAPGRGDWMVRSLEDLGHPKEHAVIGGVARRGKEKSDVIYDIFRDRVVTPIRNIQGETIAQAGRIVGDAQRAAWVPKYVNGPETEIFKKRDALFGIDIAKMAPSVKVEWEDKERGVGKLGFVLMVEGYMDVMTVYEHTNGYAACVATMGTSMSAKQLEAAYDLLEDPMDGKVIINFDTDDAGIAAAERLCDSVIPESECAHVVYIATLPPDIKDPDEFLSAHGSGEDYIDYVQEVALPWYDWRARRIIIEEQLSSDESAAEEGDSDSDVGKSPEREMVDLDSSDQSFDFQLGEIMKKRADELLVAFGGPPELMDKKENEDAMPSISKDVVESLAQILESAQRSIPGLNSGAVVHAWSDSLCRSRVLALSPLYRKILTRAEQLSSSWVKMSPAAQVKWMSPPPWIVEDITGTRRRNIRKNAGQTADGLEMDWETFSTDKRRVEKSISRLKAQEAHFLPYIEKEQSDDVKMLRVAPRRAAEEAVLRCLIFASEMDRLDALEKLLEVMIWCEQRDLPFWTSKARESLFDYLGEVDGPVTRAEMAAYVEDEEWWGTDIEALFFPSEGKDIALDALRALERANPVAVVEATARGVAEMAGKVASGLALKETGDIAKKMLDKADRGEQDEMDELLARQISLKKAVSKMKYLNPEDEVRFKEEAKKQEEEMERERRIKETLKLLETLSVPYPGEDKGGKVSAEKAPASGDDESRGEK</sequence>
<dbReference type="SUPFAM" id="SSF56731">
    <property type="entry name" value="DNA primase core"/>
    <property type="match status" value="1"/>
</dbReference>
<dbReference type="STRING" id="2769.R7QPD4"/>
<evidence type="ECO:0000256" key="6">
    <source>
        <dbReference type="ARBA" id="ARBA00022723"/>
    </source>
</evidence>
<dbReference type="SUPFAM" id="SSF57783">
    <property type="entry name" value="Zinc beta-ribbon"/>
    <property type="match status" value="1"/>
</dbReference>
<feature type="region of interest" description="Disordered" evidence="11">
    <location>
        <begin position="922"/>
        <end position="955"/>
    </location>
</feature>